<feature type="domain" description="Thioredoxin-like fold" evidence="1">
    <location>
        <begin position="116"/>
        <end position="203"/>
    </location>
</feature>
<dbReference type="Proteomes" id="UP000031014">
    <property type="component" value="Unassembled WGS sequence"/>
</dbReference>
<dbReference type="InterPro" id="IPR036249">
    <property type="entry name" value="Thioredoxin-like_sf"/>
</dbReference>
<dbReference type="AlphaFoldDB" id="A0A0A8X8F8"/>
<dbReference type="RefSeq" id="WP_156972742.1">
    <property type="nucleotide sequence ID" value="NZ_BASE01000113.1"/>
</dbReference>
<dbReference type="SUPFAM" id="SSF52833">
    <property type="entry name" value="Thioredoxin-like"/>
    <property type="match status" value="1"/>
</dbReference>
<gene>
    <name evidence="2" type="ORF">SAMD00020551_4438</name>
</gene>
<sequence length="210" mass="24146">MKKSLLLLIPIIIIGVSLVLFRNEEQNELIKKEDQSVKAEVIPVHEEPVTEAVTEAEKVAVTIPSENIEKEEQKKIDVQKQESPQAISIEQRHQEILKQGNIYKIRNMEDLNMLAANTKYLTMTFYDNSCFANTQPSYNMIQNQPEMKKRVPDMIFVNIPIEQFPDLAKKFQVNTTPYTILIDQGQPVAGSPGYYDSEGLEKFMREFLPL</sequence>
<dbReference type="Gene3D" id="3.40.30.10">
    <property type="entry name" value="Glutaredoxin"/>
    <property type="match status" value="1"/>
</dbReference>
<proteinExistence type="predicted"/>
<dbReference type="CDD" id="cd02947">
    <property type="entry name" value="TRX_family"/>
    <property type="match status" value="1"/>
</dbReference>
<comment type="caution">
    <text evidence="2">The sequence shown here is derived from an EMBL/GenBank/DDBJ whole genome shotgun (WGS) entry which is preliminary data.</text>
</comment>
<keyword evidence="3" id="KW-1185">Reference proteome</keyword>
<name>A0A0A8X8F8_MESS1</name>
<dbReference type="InterPro" id="IPR012336">
    <property type="entry name" value="Thioredoxin-like_fold"/>
</dbReference>
<reference evidence="2 3" key="1">
    <citation type="submission" date="2013-06" db="EMBL/GenBank/DDBJ databases">
        <title>Whole genome shotgun sequence of Bacillus selenatarsenatis SF-1.</title>
        <authorList>
            <person name="Kuroda M."/>
            <person name="Sei K."/>
            <person name="Yamashita M."/>
            <person name="Ike M."/>
        </authorList>
    </citation>
    <scope>NUCLEOTIDE SEQUENCE [LARGE SCALE GENOMIC DNA]</scope>
    <source>
        <strain evidence="2 3">SF-1</strain>
    </source>
</reference>
<dbReference type="EMBL" id="BASE01000113">
    <property type="protein sequence ID" value="GAM16250.1"/>
    <property type="molecule type" value="Genomic_DNA"/>
</dbReference>
<accession>A0A0A8X8F8</accession>
<evidence type="ECO:0000259" key="1">
    <source>
        <dbReference type="Pfam" id="PF13098"/>
    </source>
</evidence>
<protein>
    <recommendedName>
        <fullName evidence="1">Thioredoxin-like fold domain-containing protein</fullName>
    </recommendedName>
</protein>
<evidence type="ECO:0000313" key="3">
    <source>
        <dbReference type="Proteomes" id="UP000031014"/>
    </source>
</evidence>
<dbReference type="OrthoDB" id="9824955at2"/>
<organism evidence="2 3">
    <name type="scientific">Mesobacillus selenatarsenatis (strain DSM 18680 / JCM 14380 / FERM P-15431 / SF-1)</name>
    <dbReference type="NCBI Taxonomy" id="1321606"/>
    <lineage>
        <taxon>Bacteria</taxon>
        <taxon>Bacillati</taxon>
        <taxon>Bacillota</taxon>
        <taxon>Bacilli</taxon>
        <taxon>Bacillales</taxon>
        <taxon>Bacillaceae</taxon>
        <taxon>Mesobacillus</taxon>
    </lineage>
</organism>
<evidence type="ECO:0000313" key="2">
    <source>
        <dbReference type="EMBL" id="GAM16250.1"/>
    </source>
</evidence>
<dbReference type="Pfam" id="PF13098">
    <property type="entry name" value="Thioredoxin_2"/>
    <property type="match status" value="1"/>
</dbReference>